<dbReference type="Proteomes" id="UP000053732">
    <property type="component" value="Unassembled WGS sequence"/>
</dbReference>
<accession>A0A0G4PYF0</accession>
<keyword evidence="3" id="KW-1185">Reference proteome</keyword>
<name>A0A0G4PYF0_PENC3</name>
<evidence type="ECO:0000256" key="1">
    <source>
        <dbReference type="SAM" id="MobiDB-lite"/>
    </source>
</evidence>
<gene>
    <name evidence="2" type="ORF">PCAMFM013_S132g000002</name>
</gene>
<evidence type="ECO:0000313" key="2">
    <source>
        <dbReference type="EMBL" id="CRL31356.1"/>
    </source>
</evidence>
<dbReference type="AlphaFoldDB" id="A0A0G4PYF0"/>
<evidence type="ECO:0000313" key="3">
    <source>
        <dbReference type="Proteomes" id="UP000053732"/>
    </source>
</evidence>
<protein>
    <submittedName>
        <fullName evidence="2">Str. FM013</fullName>
    </submittedName>
</protein>
<proteinExistence type="predicted"/>
<dbReference type="STRING" id="1429867.A0A0G4PYF0"/>
<feature type="compositionally biased region" description="Polar residues" evidence="1">
    <location>
        <begin position="45"/>
        <end position="54"/>
    </location>
</feature>
<organism evidence="2 3">
    <name type="scientific">Penicillium camemberti (strain FM 013)</name>
    <dbReference type="NCBI Taxonomy" id="1429867"/>
    <lineage>
        <taxon>Eukaryota</taxon>
        <taxon>Fungi</taxon>
        <taxon>Dikarya</taxon>
        <taxon>Ascomycota</taxon>
        <taxon>Pezizomycotina</taxon>
        <taxon>Eurotiomycetes</taxon>
        <taxon>Eurotiomycetidae</taxon>
        <taxon>Eurotiales</taxon>
        <taxon>Aspergillaceae</taxon>
        <taxon>Penicillium</taxon>
    </lineage>
</organism>
<sequence>MMKPSLRPLGEQAKRNETKPRASQKQSILDGFFSKSQGLILRPLSPSTTGQSAETPFDKSDKGPEQGGDDGWESDWVSDVNEKDDCSHVIAGDEKVLPGPE</sequence>
<reference evidence="2 3" key="1">
    <citation type="journal article" date="2014" name="Nat. Commun.">
        <title>Multiple recent horizontal transfers of a large genomic region in cheese making fungi.</title>
        <authorList>
            <person name="Cheeseman K."/>
            <person name="Ropars J."/>
            <person name="Renault P."/>
            <person name="Dupont J."/>
            <person name="Gouzy J."/>
            <person name="Branca A."/>
            <person name="Abraham A.L."/>
            <person name="Ceppi M."/>
            <person name="Conseiller E."/>
            <person name="Debuchy R."/>
            <person name="Malagnac F."/>
            <person name="Goarin A."/>
            <person name="Silar P."/>
            <person name="Lacoste S."/>
            <person name="Sallet E."/>
            <person name="Bensimon A."/>
            <person name="Giraud T."/>
            <person name="Brygoo Y."/>
        </authorList>
    </citation>
    <scope>NUCLEOTIDE SEQUENCE [LARGE SCALE GENOMIC DNA]</scope>
    <source>
        <strain evidence="3">FM 013</strain>
    </source>
</reference>
<feature type="region of interest" description="Disordered" evidence="1">
    <location>
        <begin position="1"/>
        <end position="101"/>
    </location>
</feature>
<feature type="compositionally biased region" description="Basic and acidic residues" evidence="1">
    <location>
        <begin position="80"/>
        <end position="101"/>
    </location>
</feature>
<dbReference type="EMBL" id="HG793263">
    <property type="protein sequence ID" value="CRL31356.1"/>
    <property type="molecule type" value="Genomic_DNA"/>
</dbReference>